<evidence type="ECO:0000313" key="3">
    <source>
        <dbReference type="EMBL" id="KAI4532323.1"/>
    </source>
</evidence>
<dbReference type="GO" id="GO:0060271">
    <property type="term" value="P:cilium assembly"/>
    <property type="evidence" value="ECO:0007669"/>
    <property type="project" value="TreeGrafter"/>
</dbReference>
<protein>
    <recommendedName>
        <fullName evidence="2">CCDC66 domain-containing protein</fullName>
    </recommendedName>
</protein>
<evidence type="ECO:0000259" key="2">
    <source>
        <dbReference type="Pfam" id="PF15236"/>
    </source>
</evidence>
<accession>A0AAD4TQ52</accession>
<proteinExistence type="predicted"/>
<dbReference type="Proteomes" id="UP001214576">
    <property type="component" value="Unassembled WGS sequence"/>
</dbReference>
<name>A0AAD4TQ52_OVIAM</name>
<dbReference type="GO" id="GO:0005874">
    <property type="term" value="C:microtubule"/>
    <property type="evidence" value="ECO:0007669"/>
    <property type="project" value="TreeGrafter"/>
</dbReference>
<feature type="region of interest" description="Disordered" evidence="1">
    <location>
        <begin position="760"/>
        <end position="783"/>
    </location>
</feature>
<dbReference type="PANTHER" id="PTHR22736:SF2">
    <property type="entry name" value="COILED-COIL DOMAIN-CONTAINING PROTEIN 66"/>
    <property type="match status" value="1"/>
</dbReference>
<dbReference type="GO" id="GO:0008017">
    <property type="term" value="F:microtubule binding"/>
    <property type="evidence" value="ECO:0007669"/>
    <property type="project" value="TreeGrafter"/>
</dbReference>
<comment type="caution">
    <text evidence="3">The sequence shown here is derived from an EMBL/GenBank/DDBJ whole genome shotgun (WGS) entry which is preliminary data.</text>
</comment>
<feature type="domain" description="CCDC66" evidence="2">
    <location>
        <begin position="487"/>
        <end position="636"/>
    </location>
</feature>
<evidence type="ECO:0000256" key="1">
    <source>
        <dbReference type="SAM" id="MobiDB-lite"/>
    </source>
</evidence>
<feature type="compositionally biased region" description="Basic and acidic residues" evidence="1">
    <location>
        <begin position="853"/>
        <end position="870"/>
    </location>
</feature>
<dbReference type="Pfam" id="PF15236">
    <property type="entry name" value="CCDC66"/>
    <property type="match status" value="1"/>
</dbReference>
<dbReference type="EMBL" id="JAKZEL010000022">
    <property type="protein sequence ID" value="KAI4532323.1"/>
    <property type="molecule type" value="Genomic_DNA"/>
</dbReference>
<reference evidence="3" key="1">
    <citation type="submission" date="2022-03" db="EMBL/GenBank/DDBJ databases">
        <title>Genomic analyses of argali, domestic sheep and their hybrids provide insights into chromosomal evolution, heterosis and genetic basis of agronomic traits.</title>
        <authorList>
            <person name="Li M."/>
        </authorList>
    </citation>
    <scope>NUCLEOTIDE SEQUENCE</scope>
    <source>
        <strain evidence="3">CAU-MHL-2022a</strain>
        <tissue evidence="3">Skin</tissue>
    </source>
</reference>
<feature type="compositionally biased region" description="Polar residues" evidence="1">
    <location>
        <begin position="823"/>
        <end position="845"/>
    </location>
</feature>
<feature type="region of interest" description="Disordered" evidence="1">
    <location>
        <begin position="531"/>
        <end position="578"/>
    </location>
</feature>
<evidence type="ECO:0000313" key="4">
    <source>
        <dbReference type="Proteomes" id="UP001214576"/>
    </source>
</evidence>
<dbReference type="GO" id="GO:0005929">
    <property type="term" value="C:cilium"/>
    <property type="evidence" value="ECO:0007669"/>
    <property type="project" value="TreeGrafter"/>
</dbReference>
<dbReference type="InterPro" id="IPR040467">
    <property type="entry name" value="CCDC66_dom"/>
</dbReference>
<organism evidence="3 4">
    <name type="scientific">Ovis ammon polii</name>
    <dbReference type="NCBI Taxonomy" id="230172"/>
    <lineage>
        <taxon>Eukaryota</taxon>
        <taxon>Metazoa</taxon>
        <taxon>Chordata</taxon>
        <taxon>Craniata</taxon>
        <taxon>Vertebrata</taxon>
        <taxon>Euteleostomi</taxon>
        <taxon>Mammalia</taxon>
        <taxon>Eutheria</taxon>
        <taxon>Laurasiatheria</taxon>
        <taxon>Artiodactyla</taxon>
        <taxon>Ruminantia</taxon>
        <taxon>Pecora</taxon>
        <taxon>Bovidae</taxon>
        <taxon>Caprinae</taxon>
        <taxon>Ovis</taxon>
    </lineage>
</organism>
<dbReference type="InterPro" id="IPR039183">
    <property type="entry name" value="CCD66"/>
</dbReference>
<dbReference type="AlphaFoldDB" id="A0AAD4TQ52"/>
<keyword evidence="4" id="KW-1185">Reference proteome</keyword>
<gene>
    <name evidence="3" type="ORF">MG293_017588</name>
</gene>
<sequence>MRGLAHRCLQDLSFEVYSPVQLQLCKCQSPYVSVSIPKFEGYRDGLKLETELLNGKTKLILSPYDHKSKISGKMGSKTKIAKYPLRTKTGYILKSQNTCVRSEKFLQKKRIGSETSLLKGEKNSMTFSPTKDLCKQSVNKDSLHTEKEISFAPPNIQKARNTMNAFVVAKQKPCRKHITGENRKSSLVCLTEDQLQRILMTVNQGSKSITLTENEKEEETSQYSLNLNNIPDQPKDENIMGLLQKTETVSSIQDESKSVLNKNQVTSNQCEQKISTENVWKPADIFSTLGERERDRSLLEAKKAQWRKELDEQVALKKKEKEASEKWNNPWKKSESDKIEWEKLQILDHSKTSACSSSILSQSPSQVMAIHADGPSLPRASQISQEAVLLAYPFSAVKQEQQRKWIEELNKQIEDDRQKKAEEKIISSMGEEHDRWAMHFDSLKNYPGSQSRLSSQSMQKQPEYFCVSPDTQELADISSLYTPTVGSQIEPSEEEHTVKPFRDTAVANIQKTNFLRSMTALLDPAQIEERDRRRQKQLEHQKAITAQVEEKRKKKQLEEEQRKKEEQEEERRLAREREQMQRQYEEDILKQKQKEEMMTLQTNKLFQTMQRAQELAQRLKQEQRIRELAQKGHDPSRLIQNLGIDRIQVEYNAFTNNTANSRHGSDKVSSKMDTCINSTASPRKDTAVQTDDLSIGIFTNTESRCGSVSEREIINCSSPEIAAEFNEQFNTKNNNQELVSPIKGANLEKENSWYNDQCNQTTRTEKQTKHMKKCPKRPDWNINKPLRRYIPASEKYPKQLQKLREEKKVRRQMELLHLIERSNPGQISQNRGTSPEVLDSSQETEPSFRRQLVRKEEEPLRTNCFSKERSQSPPIPAVKSRTQQTQTLKNSNYERENLISGHSQTELSPGISDPFHFIPYVRTNEVYYLDPDAPLSRPVTQDPHYKNAHDQEQELFASDHLRDPLLNPNLVKNRDRQQAILKGLSDLRQGLLQKQRELETNLMPLAANQEENFSSSF</sequence>
<dbReference type="PANTHER" id="PTHR22736">
    <property type="entry name" value="COILED-COIL DOMAIN-CONTAINING PROTEIN 66"/>
    <property type="match status" value="1"/>
</dbReference>
<dbReference type="GO" id="GO:0001917">
    <property type="term" value="C:photoreceptor inner segment"/>
    <property type="evidence" value="ECO:0007669"/>
    <property type="project" value="TreeGrafter"/>
</dbReference>
<feature type="region of interest" description="Disordered" evidence="1">
    <location>
        <begin position="820"/>
        <end position="886"/>
    </location>
</feature>